<gene>
    <name evidence="1" type="ORF">Cflav_PD1785</name>
</gene>
<evidence type="ECO:0000313" key="2">
    <source>
        <dbReference type="Proteomes" id="UP000003688"/>
    </source>
</evidence>
<name>B9XN27_PEDPL</name>
<comment type="caution">
    <text evidence="1">The sequence shown here is derived from an EMBL/GenBank/DDBJ whole genome shotgun (WGS) entry which is preliminary data.</text>
</comment>
<protein>
    <submittedName>
        <fullName evidence="1">Uncharacterized protein</fullName>
    </submittedName>
</protein>
<accession>B9XN27</accession>
<dbReference type="STRING" id="320771.Cflav_PD1785"/>
<sequence length="60" mass="7393">MLCGECEFEERWVLVECFDYQALAWVISREDKRLVVFLTRWNSKEIVKKKRLKVLYSPFY</sequence>
<dbReference type="Proteomes" id="UP000003688">
    <property type="component" value="Unassembled WGS sequence"/>
</dbReference>
<dbReference type="AlphaFoldDB" id="B9XN27"/>
<proteinExistence type="predicted"/>
<keyword evidence="2" id="KW-1185">Reference proteome</keyword>
<organism evidence="1 2">
    <name type="scientific">Pedosphaera parvula (strain Ellin514)</name>
    <dbReference type="NCBI Taxonomy" id="320771"/>
    <lineage>
        <taxon>Bacteria</taxon>
        <taxon>Pseudomonadati</taxon>
        <taxon>Verrucomicrobiota</taxon>
        <taxon>Pedosphaerae</taxon>
        <taxon>Pedosphaerales</taxon>
        <taxon>Pedosphaeraceae</taxon>
        <taxon>Pedosphaera</taxon>
    </lineage>
</organism>
<dbReference type="EMBL" id="ABOX02000038">
    <property type="protein sequence ID" value="EEF58689.1"/>
    <property type="molecule type" value="Genomic_DNA"/>
</dbReference>
<reference evidence="1 2" key="1">
    <citation type="journal article" date="2011" name="J. Bacteriol.">
        <title>Genome sequence of 'Pedosphaera parvula' Ellin514, an aerobic Verrucomicrobial isolate from pasture soil.</title>
        <authorList>
            <person name="Kant R."/>
            <person name="van Passel M.W."/>
            <person name="Sangwan P."/>
            <person name="Palva A."/>
            <person name="Lucas S."/>
            <person name="Copeland A."/>
            <person name="Lapidus A."/>
            <person name="Glavina Del Rio T."/>
            <person name="Dalin E."/>
            <person name="Tice H."/>
            <person name="Bruce D."/>
            <person name="Goodwin L."/>
            <person name="Pitluck S."/>
            <person name="Chertkov O."/>
            <person name="Larimer F.W."/>
            <person name="Land M.L."/>
            <person name="Hauser L."/>
            <person name="Brettin T.S."/>
            <person name="Detter J.C."/>
            <person name="Han S."/>
            <person name="de Vos W.M."/>
            <person name="Janssen P.H."/>
            <person name="Smidt H."/>
        </authorList>
    </citation>
    <scope>NUCLEOTIDE SEQUENCE [LARGE SCALE GENOMIC DNA]</scope>
    <source>
        <strain evidence="1 2">Ellin514</strain>
    </source>
</reference>
<evidence type="ECO:0000313" key="1">
    <source>
        <dbReference type="EMBL" id="EEF58689.1"/>
    </source>
</evidence>